<keyword evidence="7" id="KW-0165">Cleavage on pair of basic residues</keyword>
<dbReference type="GO" id="GO:0005615">
    <property type="term" value="C:extracellular space"/>
    <property type="evidence" value="ECO:0007669"/>
    <property type="project" value="TreeGrafter"/>
</dbReference>
<organism evidence="15 16">
    <name type="scientific">Phrynocephalus forsythii</name>
    <dbReference type="NCBI Taxonomy" id="171643"/>
    <lineage>
        <taxon>Eukaryota</taxon>
        <taxon>Metazoa</taxon>
        <taxon>Chordata</taxon>
        <taxon>Craniata</taxon>
        <taxon>Vertebrata</taxon>
        <taxon>Euteleostomi</taxon>
        <taxon>Lepidosauria</taxon>
        <taxon>Squamata</taxon>
        <taxon>Bifurcata</taxon>
        <taxon>Unidentata</taxon>
        <taxon>Episquamata</taxon>
        <taxon>Toxicofera</taxon>
        <taxon>Iguania</taxon>
        <taxon>Acrodonta</taxon>
        <taxon>Agamidae</taxon>
        <taxon>Agaminae</taxon>
        <taxon>Phrynocephalus</taxon>
    </lineage>
</organism>
<dbReference type="PROSITE" id="PS00947">
    <property type="entry name" value="CATHELICIDINS_2"/>
    <property type="match status" value="1"/>
</dbReference>
<evidence type="ECO:0000256" key="13">
    <source>
        <dbReference type="ARBA" id="ARBA00030320"/>
    </source>
</evidence>
<dbReference type="SUPFAM" id="SSF54403">
    <property type="entry name" value="Cystatin/monellin"/>
    <property type="match status" value="1"/>
</dbReference>
<evidence type="ECO:0000256" key="12">
    <source>
        <dbReference type="ARBA" id="ARBA00023298"/>
    </source>
</evidence>
<protein>
    <recommendedName>
        <fullName evidence="13">Vipericidin</fullName>
    </recommendedName>
</protein>
<keyword evidence="10" id="KW-0472">Membrane</keyword>
<evidence type="ECO:0000313" key="16">
    <source>
        <dbReference type="Proteomes" id="UP001142489"/>
    </source>
</evidence>
<dbReference type="Gene3D" id="3.10.450.10">
    <property type="match status" value="1"/>
</dbReference>
<keyword evidence="9" id="KW-0044">Antibiotic</keyword>
<evidence type="ECO:0000256" key="8">
    <source>
        <dbReference type="ARBA" id="ARBA00022729"/>
    </source>
</evidence>
<evidence type="ECO:0000256" key="9">
    <source>
        <dbReference type="ARBA" id="ARBA00023022"/>
    </source>
</evidence>
<sequence>MKSHWAALLVLGSMAAAGTPLLPALSYEEAVASAVELYNEVEDNEFAFQLLEAEPQPNWKPSAETAQLFKFSIKETICCSFENPGASRCNFKKDGVIKDCSGSYTFRKNPPAVQTKVLCKDI</sequence>
<dbReference type="InterPro" id="IPR018216">
    <property type="entry name" value="Cathelicidin_CS"/>
</dbReference>
<evidence type="ECO:0000256" key="3">
    <source>
        <dbReference type="ARBA" id="ARBA00005320"/>
    </source>
</evidence>
<comment type="caution">
    <text evidence="15">The sequence shown here is derived from an EMBL/GenBank/DDBJ whole genome shotgun (WGS) entry which is preliminary data.</text>
</comment>
<name>A0A9Q0XNI0_9SAUR</name>
<keyword evidence="4" id="KW-0964">Secreted</keyword>
<dbReference type="PANTHER" id="PTHR10206">
    <property type="entry name" value="CATHELICIDIN"/>
    <property type="match status" value="1"/>
</dbReference>
<dbReference type="Proteomes" id="UP001142489">
    <property type="component" value="Unassembled WGS sequence"/>
</dbReference>
<keyword evidence="6" id="KW-1052">Target cell membrane</keyword>
<evidence type="ECO:0000313" key="15">
    <source>
        <dbReference type="EMBL" id="KAJ7322063.1"/>
    </source>
</evidence>
<reference evidence="15" key="1">
    <citation type="journal article" date="2023" name="DNA Res.">
        <title>Chromosome-level genome assembly of Phrynocephalus forsythii using third-generation DNA sequencing and Hi-C analysis.</title>
        <authorList>
            <person name="Qi Y."/>
            <person name="Zhao W."/>
            <person name="Zhao Y."/>
            <person name="Niu C."/>
            <person name="Cao S."/>
            <person name="Zhang Y."/>
        </authorList>
    </citation>
    <scope>NUCLEOTIDE SEQUENCE</scope>
    <source>
        <tissue evidence="15">Muscle</tissue>
    </source>
</reference>
<dbReference type="InterPro" id="IPR001894">
    <property type="entry name" value="Cathelicidin-like"/>
</dbReference>
<evidence type="ECO:0000256" key="5">
    <source>
        <dbReference type="ARBA" id="ARBA00022529"/>
    </source>
</evidence>
<feature type="chain" id="PRO_5040412101" description="Vipericidin" evidence="14">
    <location>
        <begin position="19"/>
        <end position="122"/>
    </location>
</feature>
<dbReference type="InterPro" id="IPR046350">
    <property type="entry name" value="Cystatin_sf"/>
</dbReference>
<dbReference type="GO" id="GO:0044218">
    <property type="term" value="C:other organism cell membrane"/>
    <property type="evidence" value="ECO:0007669"/>
    <property type="project" value="UniProtKB-KW"/>
</dbReference>
<proteinExistence type="inferred from homology"/>
<dbReference type="OrthoDB" id="9930485at2759"/>
<dbReference type="GO" id="GO:0042742">
    <property type="term" value="P:defense response to bacterium"/>
    <property type="evidence" value="ECO:0007669"/>
    <property type="project" value="UniProtKB-KW"/>
</dbReference>
<dbReference type="AlphaFoldDB" id="A0A9Q0XNI0"/>
<keyword evidence="12" id="KW-1053">Target membrane</keyword>
<gene>
    <name evidence="15" type="ORF">JRQ81_018350</name>
</gene>
<dbReference type="PANTHER" id="PTHR10206:SF4">
    <property type="entry name" value="NEUTROPHILIC GRANULE PROTEIN"/>
    <property type="match status" value="1"/>
</dbReference>
<keyword evidence="16" id="KW-1185">Reference proteome</keyword>
<evidence type="ECO:0000256" key="7">
    <source>
        <dbReference type="ARBA" id="ARBA00022685"/>
    </source>
</evidence>
<evidence type="ECO:0000256" key="1">
    <source>
        <dbReference type="ARBA" id="ARBA00004175"/>
    </source>
</evidence>
<dbReference type="EMBL" id="JAPFRF010000009">
    <property type="protein sequence ID" value="KAJ7322063.1"/>
    <property type="molecule type" value="Genomic_DNA"/>
</dbReference>
<evidence type="ECO:0000256" key="10">
    <source>
        <dbReference type="ARBA" id="ARBA00023136"/>
    </source>
</evidence>
<evidence type="ECO:0000256" key="4">
    <source>
        <dbReference type="ARBA" id="ARBA00022525"/>
    </source>
</evidence>
<evidence type="ECO:0000256" key="6">
    <source>
        <dbReference type="ARBA" id="ARBA00022537"/>
    </source>
</evidence>
<evidence type="ECO:0000256" key="14">
    <source>
        <dbReference type="SAM" id="SignalP"/>
    </source>
</evidence>
<feature type="signal peptide" evidence="14">
    <location>
        <begin position="1"/>
        <end position="18"/>
    </location>
</feature>
<keyword evidence="8 14" id="KW-0732">Signal</keyword>
<dbReference type="Pfam" id="PF00666">
    <property type="entry name" value="Cathelicidins"/>
    <property type="match status" value="1"/>
</dbReference>
<comment type="subcellular location">
    <subcellularLocation>
        <location evidence="2">Secreted</location>
    </subcellularLocation>
    <subcellularLocation>
        <location evidence="1">Target cell membrane</location>
    </subcellularLocation>
</comment>
<comment type="similarity">
    <text evidence="3">Belongs to the cathelicidin family.</text>
</comment>
<accession>A0A9Q0XNI0</accession>
<dbReference type="FunFam" id="3.10.450.10:FF:000003">
    <property type="entry name" value="Cathelicidin antimicrobial peptide"/>
    <property type="match status" value="1"/>
</dbReference>
<keyword evidence="11" id="KW-1015">Disulfide bond</keyword>
<keyword evidence="5" id="KW-0929">Antimicrobial</keyword>
<evidence type="ECO:0000256" key="11">
    <source>
        <dbReference type="ARBA" id="ARBA00023157"/>
    </source>
</evidence>
<evidence type="ECO:0000256" key="2">
    <source>
        <dbReference type="ARBA" id="ARBA00004613"/>
    </source>
</evidence>